<protein>
    <submittedName>
        <fullName evidence="8">Putative GTPase, G3E family</fullName>
    </submittedName>
</protein>
<dbReference type="Pfam" id="PF07683">
    <property type="entry name" value="CobW_C"/>
    <property type="match status" value="1"/>
</dbReference>
<dbReference type="GO" id="GO:0016787">
    <property type="term" value="F:hydrolase activity"/>
    <property type="evidence" value="ECO:0007669"/>
    <property type="project" value="UniProtKB-KW"/>
</dbReference>
<comment type="function">
    <text evidence="5">Zinc chaperone that directly transfers zinc cofactor to target proteins, thereby activating them. Zinc is transferred from the CXCC motif in the GTPase domain to the zinc binding site in target proteins in a process requiring GTP hydrolysis.</text>
</comment>
<dbReference type="OrthoDB" id="9808822at2"/>
<dbReference type="GO" id="GO:0005737">
    <property type="term" value="C:cytoplasm"/>
    <property type="evidence" value="ECO:0007669"/>
    <property type="project" value="TreeGrafter"/>
</dbReference>
<dbReference type="SMART" id="SM00833">
    <property type="entry name" value="CobW_C"/>
    <property type="match status" value="1"/>
</dbReference>
<evidence type="ECO:0000313" key="9">
    <source>
        <dbReference type="Proteomes" id="UP000031623"/>
    </source>
</evidence>
<evidence type="ECO:0000256" key="4">
    <source>
        <dbReference type="ARBA" id="ARBA00034320"/>
    </source>
</evidence>
<feature type="domain" description="CobW C-terminal" evidence="7">
    <location>
        <begin position="266"/>
        <end position="360"/>
    </location>
</feature>
<gene>
    <name evidence="8" type="ORF">THII_0388</name>
</gene>
<organism evidence="8 9">
    <name type="scientific">Thioploca ingrica</name>
    <dbReference type="NCBI Taxonomy" id="40754"/>
    <lineage>
        <taxon>Bacteria</taxon>
        <taxon>Pseudomonadati</taxon>
        <taxon>Pseudomonadota</taxon>
        <taxon>Gammaproteobacteria</taxon>
        <taxon>Thiotrichales</taxon>
        <taxon>Thiotrichaceae</taxon>
        <taxon>Thioploca</taxon>
    </lineage>
</organism>
<dbReference type="InterPro" id="IPR036627">
    <property type="entry name" value="CobW-likC_sf"/>
</dbReference>
<comment type="catalytic activity">
    <reaction evidence="6">
        <text>GTP + H2O = GDP + phosphate + H(+)</text>
        <dbReference type="Rhea" id="RHEA:19669"/>
        <dbReference type="ChEBI" id="CHEBI:15377"/>
        <dbReference type="ChEBI" id="CHEBI:15378"/>
        <dbReference type="ChEBI" id="CHEBI:37565"/>
        <dbReference type="ChEBI" id="CHEBI:43474"/>
        <dbReference type="ChEBI" id="CHEBI:58189"/>
    </reaction>
    <physiologicalReaction direction="left-to-right" evidence="6">
        <dbReference type="Rhea" id="RHEA:19670"/>
    </physiologicalReaction>
</comment>
<evidence type="ECO:0000256" key="3">
    <source>
        <dbReference type="ARBA" id="ARBA00023186"/>
    </source>
</evidence>
<evidence type="ECO:0000259" key="7">
    <source>
        <dbReference type="SMART" id="SM00833"/>
    </source>
</evidence>
<evidence type="ECO:0000256" key="5">
    <source>
        <dbReference type="ARBA" id="ARBA00045658"/>
    </source>
</evidence>
<proteinExistence type="inferred from homology"/>
<dbReference type="InterPro" id="IPR003495">
    <property type="entry name" value="CobW/HypB/UreG_nucleotide-bd"/>
</dbReference>
<dbReference type="EMBL" id="AP014633">
    <property type="protein sequence ID" value="BAP54685.1"/>
    <property type="molecule type" value="Genomic_DNA"/>
</dbReference>
<comment type="similarity">
    <text evidence="4">Belongs to the SIMIBI class G3E GTPase family. ZNG1 subfamily.</text>
</comment>
<reference evidence="8 9" key="1">
    <citation type="journal article" date="2014" name="ISME J.">
        <title>Ecophysiology of Thioploca ingrica as revealed by the complete genome sequence supplemented with proteomic evidence.</title>
        <authorList>
            <person name="Kojima H."/>
            <person name="Ogura Y."/>
            <person name="Yamamoto N."/>
            <person name="Togashi T."/>
            <person name="Mori H."/>
            <person name="Watanabe T."/>
            <person name="Nemoto F."/>
            <person name="Kurokawa K."/>
            <person name="Hayashi T."/>
            <person name="Fukui M."/>
        </authorList>
    </citation>
    <scope>NUCLEOTIDE SEQUENCE [LARGE SCALE GENOMIC DNA]</scope>
</reference>
<dbReference type="InterPro" id="IPR027417">
    <property type="entry name" value="P-loop_NTPase"/>
</dbReference>
<evidence type="ECO:0000256" key="2">
    <source>
        <dbReference type="ARBA" id="ARBA00022801"/>
    </source>
</evidence>
<dbReference type="Proteomes" id="UP000031623">
    <property type="component" value="Chromosome"/>
</dbReference>
<dbReference type="InterPro" id="IPR011629">
    <property type="entry name" value="CobW-like_C"/>
</dbReference>
<dbReference type="CDD" id="cd03112">
    <property type="entry name" value="CobW-like"/>
    <property type="match status" value="1"/>
</dbReference>
<dbReference type="AlphaFoldDB" id="A0A090AIM0"/>
<dbReference type="PANTHER" id="PTHR13748:SF62">
    <property type="entry name" value="COBW DOMAIN-CONTAINING PROTEIN"/>
    <property type="match status" value="1"/>
</dbReference>
<keyword evidence="9" id="KW-1185">Reference proteome</keyword>
<dbReference type="Gene3D" id="3.40.50.300">
    <property type="entry name" value="P-loop containing nucleotide triphosphate hydrolases"/>
    <property type="match status" value="1"/>
</dbReference>
<dbReference type="Gene3D" id="3.30.1220.10">
    <property type="entry name" value="CobW-like, C-terminal domain"/>
    <property type="match status" value="1"/>
</dbReference>
<dbReference type="HOGENOM" id="CLU_017452_0_2_6"/>
<dbReference type="PANTHER" id="PTHR13748">
    <property type="entry name" value="COBW-RELATED"/>
    <property type="match status" value="1"/>
</dbReference>
<keyword evidence="3" id="KW-0143">Chaperone</keyword>
<evidence type="ECO:0000256" key="1">
    <source>
        <dbReference type="ARBA" id="ARBA00022741"/>
    </source>
</evidence>
<dbReference type="InterPro" id="IPR051316">
    <property type="entry name" value="Zinc-reg_GTPase_activator"/>
</dbReference>
<dbReference type="SUPFAM" id="SSF52540">
    <property type="entry name" value="P-loop containing nucleoside triphosphate hydrolases"/>
    <property type="match status" value="1"/>
</dbReference>
<evidence type="ECO:0000313" key="8">
    <source>
        <dbReference type="EMBL" id="BAP54685.1"/>
    </source>
</evidence>
<dbReference type="KEGG" id="tig:THII_0388"/>
<keyword evidence="2" id="KW-0378">Hydrolase</keyword>
<dbReference type="GO" id="GO:0000166">
    <property type="term" value="F:nucleotide binding"/>
    <property type="evidence" value="ECO:0007669"/>
    <property type="project" value="UniProtKB-KW"/>
</dbReference>
<dbReference type="SUPFAM" id="SSF90002">
    <property type="entry name" value="Hypothetical protein YjiA, C-terminal domain"/>
    <property type="match status" value="1"/>
</dbReference>
<dbReference type="STRING" id="40754.THII_0388"/>
<dbReference type="Pfam" id="PF02492">
    <property type="entry name" value="cobW"/>
    <property type="match status" value="1"/>
</dbReference>
<name>A0A090AIM0_9GAMM</name>
<sequence length="384" mass="43988">MNKQLPQENSLFRLPIYVITGFLGSGKTTLLNQLLRQPGMQQTMVIVNELGEIGIDHLLIETNTEDIILLEGGCLCCYVRTDLIQTLEKLFSQREGKELPEFVRILVETTGLADPAPVLRTLIHDRFIATHYRLEAVLTTVDAVYGNQQLNDYDEAVKQAALANHLILTKIDQVDATTQAILQQRLRRLNPTAVIHEVNLHQDQFDVNILLNTNCYNNQTQQLDVKKWLQADVYLGHQEVISAISPTQVSPFTTHQPYSHQHDIYIKTFCIEHHEPLHWLTLERWIQQLTRLRGKDLLRTKGIVYTIESDLPIIIQGVQHIFHPPVTLKAWPTQQRCSQIVFITRNIEKNIIEQLLHELIKSKTVIEACSAALILLSPPTDLHR</sequence>
<keyword evidence="1" id="KW-0547">Nucleotide-binding</keyword>
<evidence type="ECO:0000256" key="6">
    <source>
        <dbReference type="ARBA" id="ARBA00049117"/>
    </source>
</evidence>
<accession>A0A090AIM0</accession>